<protein>
    <submittedName>
        <fullName evidence="1">Uncharacterized protein</fullName>
    </submittedName>
</protein>
<keyword evidence="2" id="KW-1185">Reference proteome</keyword>
<accession>A0AAD5CZE1</accession>
<gene>
    <name evidence="1" type="ORF">M8C21_030884</name>
</gene>
<name>A0AAD5CZE1_AMBAR</name>
<sequence>MLRAVRMALMLPSFVLKHNLALIEVHMKMVQRTELMVRQAGLRSGVPIEFAKLLF</sequence>
<dbReference type="AlphaFoldDB" id="A0AAD5CZE1"/>
<evidence type="ECO:0000313" key="1">
    <source>
        <dbReference type="EMBL" id="KAI7749240.1"/>
    </source>
</evidence>
<dbReference type="EMBL" id="JAMZMK010006391">
    <property type="protein sequence ID" value="KAI7749240.1"/>
    <property type="molecule type" value="Genomic_DNA"/>
</dbReference>
<comment type="caution">
    <text evidence="1">The sequence shown here is derived from an EMBL/GenBank/DDBJ whole genome shotgun (WGS) entry which is preliminary data.</text>
</comment>
<evidence type="ECO:0000313" key="2">
    <source>
        <dbReference type="Proteomes" id="UP001206925"/>
    </source>
</evidence>
<organism evidence="1 2">
    <name type="scientific">Ambrosia artemisiifolia</name>
    <name type="common">Common ragweed</name>
    <dbReference type="NCBI Taxonomy" id="4212"/>
    <lineage>
        <taxon>Eukaryota</taxon>
        <taxon>Viridiplantae</taxon>
        <taxon>Streptophyta</taxon>
        <taxon>Embryophyta</taxon>
        <taxon>Tracheophyta</taxon>
        <taxon>Spermatophyta</taxon>
        <taxon>Magnoliopsida</taxon>
        <taxon>eudicotyledons</taxon>
        <taxon>Gunneridae</taxon>
        <taxon>Pentapetalae</taxon>
        <taxon>asterids</taxon>
        <taxon>campanulids</taxon>
        <taxon>Asterales</taxon>
        <taxon>Asteraceae</taxon>
        <taxon>Asteroideae</taxon>
        <taxon>Heliantheae alliance</taxon>
        <taxon>Heliantheae</taxon>
        <taxon>Ambrosia</taxon>
    </lineage>
</organism>
<feature type="non-terminal residue" evidence="1">
    <location>
        <position position="1"/>
    </location>
</feature>
<reference evidence="1" key="1">
    <citation type="submission" date="2022-06" db="EMBL/GenBank/DDBJ databases">
        <title>Uncovering the hologenomic basis of an extraordinary plant invasion.</title>
        <authorList>
            <person name="Bieker V.C."/>
            <person name="Martin M.D."/>
            <person name="Gilbert T."/>
            <person name="Hodgins K."/>
            <person name="Battlay P."/>
            <person name="Petersen B."/>
            <person name="Wilson J."/>
        </authorList>
    </citation>
    <scope>NUCLEOTIDE SEQUENCE</scope>
    <source>
        <strain evidence="1">AA19_3_7</strain>
        <tissue evidence="1">Leaf</tissue>
    </source>
</reference>
<proteinExistence type="predicted"/>
<dbReference type="Proteomes" id="UP001206925">
    <property type="component" value="Unassembled WGS sequence"/>
</dbReference>